<feature type="region of interest" description="Disordered" evidence="1">
    <location>
        <begin position="1"/>
        <end position="23"/>
    </location>
</feature>
<evidence type="ECO:0000313" key="2">
    <source>
        <dbReference type="EMBL" id="KZS97120.1"/>
    </source>
</evidence>
<dbReference type="AlphaFoldDB" id="A0A164YPU5"/>
<proteinExistence type="predicted"/>
<gene>
    <name evidence="2" type="ORF">SISNIDRAFT_449851</name>
</gene>
<sequence length="59" mass="6493">MYRRRKKILPPHAISSGPSNAAEATPCACSYEVYNAYSACAACQSQDNHNDTVTENWVT</sequence>
<reference evidence="2 3" key="1">
    <citation type="journal article" date="2016" name="Mol. Biol. Evol.">
        <title>Comparative Genomics of Early-Diverging Mushroom-Forming Fungi Provides Insights into the Origins of Lignocellulose Decay Capabilities.</title>
        <authorList>
            <person name="Nagy L.G."/>
            <person name="Riley R."/>
            <person name="Tritt A."/>
            <person name="Adam C."/>
            <person name="Daum C."/>
            <person name="Floudas D."/>
            <person name="Sun H."/>
            <person name="Yadav J.S."/>
            <person name="Pangilinan J."/>
            <person name="Larsson K.H."/>
            <person name="Matsuura K."/>
            <person name="Barry K."/>
            <person name="Labutti K."/>
            <person name="Kuo R."/>
            <person name="Ohm R.A."/>
            <person name="Bhattacharya S.S."/>
            <person name="Shirouzu T."/>
            <person name="Yoshinaga Y."/>
            <person name="Martin F.M."/>
            <person name="Grigoriev I.V."/>
            <person name="Hibbett D.S."/>
        </authorList>
    </citation>
    <scope>NUCLEOTIDE SEQUENCE [LARGE SCALE GENOMIC DNA]</scope>
    <source>
        <strain evidence="2 3">HHB9708</strain>
    </source>
</reference>
<dbReference type="EMBL" id="KV419397">
    <property type="protein sequence ID" value="KZS97120.1"/>
    <property type="molecule type" value="Genomic_DNA"/>
</dbReference>
<keyword evidence="3" id="KW-1185">Reference proteome</keyword>
<organism evidence="2 3">
    <name type="scientific">Sistotremastrum niveocremeum HHB9708</name>
    <dbReference type="NCBI Taxonomy" id="1314777"/>
    <lineage>
        <taxon>Eukaryota</taxon>
        <taxon>Fungi</taxon>
        <taxon>Dikarya</taxon>
        <taxon>Basidiomycota</taxon>
        <taxon>Agaricomycotina</taxon>
        <taxon>Agaricomycetes</taxon>
        <taxon>Sistotremastrales</taxon>
        <taxon>Sistotremastraceae</taxon>
        <taxon>Sertulicium</taxon>
        <taxon>Sertulicium niveocremeum</taxon>
    </lineage>
</organism>
<name>A0A164YPU5_9AGAM</name>
<accession>A0A164YPU5</accession>
<evidence type="ECO:0000313" key="3">
    <source>
        <dbReference type="Proteomes" id="UP000076722"/>
    </source>
</evidence>
<evidence type="ECO:0000256" key="1">
    <source>
        <dbReference type="SAM" id="MobiDB-lite"/>
    </source>
</evidence>
<dbReference type="Proteomes" id="UP000076722">
    <property type="component" value="Unassembled WGS sequence"/>
</dbReference>
<protein>
    <submittedName>
        <fullName evidence="2">Uncharacterized protein</fullName>
    </submittedName>
</protein>